<reference evidence="9 10" key="1">
    <citation type="submission" date="2018-03" db="EMBL/GenBank/DDBJ databases">
        <title>The ancient ancestry and fast evolution of plastids.</title>
        <authorList>
            <person name="Moore K.R."/>
            <person name="Magnabosco C."/>
            <person name="Momper L."/>
            <person name="Gold D.A."/>
            <person name="Bosak T."/>
            <person name="Fournier G.P."/>
        </authorList>
    </citation>
    <scope>NUCLEOTIDE SEQUENCE [LARGE SCALE GENOMIC DNA]</scope>
    <source>
        <strain evidence="9 10">CCALA 037</strain>
    </source>
</reference>
<proteinExistence type="inferred from homology"/>
<feature type="non-terminal residue" evidence="9">
    <location>
        <position position="1"/>
    </location>
</feature>
<evidence type="ECO:0000256" key="5">
    <source>
        <dbReference type="ARBA" id="ARBA00022679"/>
    </source>
</evidence>
<dbReference type="GO" id="GO:0004479">
    <property type="term" value="F:methionyl-tRNA formyltransferase activity"/>
    <property type="evidence" value="ECO:0007669"/>
    <property type="project" value="UniProtKB-EC"/>
</dbReference>
<evidence type="ECO:0000256" key="1">
    <source>
        <dbReference type="ARBA" id="ARBA00002606"/>
    </source>
</evidence>
<name>A0A2T1FFY4_9CYAN</name>
<evidence type="ECO:0000259" key="8">
    <source>
        <dbReference type="Pfam" id="PF02911"/>
    </source>
</evidence>
<evidence type="ECO:0000256" key="7">
    <source>
        <dbReference type="ARBA" id="ARBA00048558"/>
    </source>
</evidence>
<gene>
    <name evidence="9" type="ORF">C7B77_25920</name>
</gene>
<dbReference type="GO" id="GO:0005829">
    <property type="term" value="C:cytosol"/>
    <property type="evidence" value="ECO:0007669"/>
    <property type="project" value="TreeGrafter"/>
</dbReference>
<comment type="caution">
    <text evidence="9">The sequence shown here is derived from an EMBL/GenBank/DDBJ whole genome shotgun (WGS) entry which is preliminary data.</text>
</comment>
<sequence>MLMDAGMDTGAMLLKYETPVSLWDNADGLGAKLAIEGANLLVETIYTFDRIIPTPQEHAAATAAPPIQKSEYTIDWTRSHLEIHNRVRGFYPNCVATFREQPLKILATVPLAIDFQTDLPPEIQKLLPEIETLDLRNSLPGTVIKIVKGLGPIVQTGSGCLLLQEVQPAGKRPQSGTDLVNGTRLAMGEILG</sequence>
<dbReference type="PANTHER" id="PTHR11138:SF5">
    <property type="entry name" value="METHIONYL-TRNA FORMYLTRANSFERASE, MITOCHONDRIAL"/>
    <property type="match status" value="1"/>
</dbReference>
<dbReference type="InterPro" id="IPR005793">
    <property type="entry name" value="Formyl_trans_C"/>
</dbReference>
<evidence type="ECO:0000313" key="10">
    <source>
        <dbReference type="Proteomes" id="UP000238937"/>
    </source>
</evidence>
<dbReference type="EC" id="2.1.2.9" evidence="3"/>
<organism evidence="9 10">
    <name type="scientific">Chamaesiphon polymorphus CCALA 037</name>
    <dbReference type="NCBI Taxonomy" id="2107692"/>
    <lineage>
        <taxon>Bacteria</taxon>
        <taxon>Bacillati</taxon>
        <taxon>Cyanobacteriota</taxon>
        <taxon>Cyanophyceae</taxon>
        <taxon>Gomontiellales</taxon>
        <taxon>Chamaesiphonaceae</taxon>
        <taxon>Chamaesiphon</taxon>
    </lineage>
</organism>
<dbReference type="RefSeq" id="WP_425430847.1">
    <property type="nucleotide sequence ID" value="NZ_PVWO01000537.1"/>
</dbReference>
<dbReference type="EMBL" id="PVWO01000537">
    <property type="protein sequence ID" value="PSB43917.1"/>
    <property type="molecule type" value="Genomic_DNA"/>
</dbReference>
<evidence type="ECO:0000256" key="4">
    <source>
        <dbReference type="ARBA" id="ARBA00016014"/>
    </source>
</evidence>
<dbReference type="Gene3D" id="3.40.50.170">
    <property type="entry name" value="Formyl transferase, N-terminal domain"/>
    <property type="match status" value="1"/>
</dbReference>
<keyword evidence="6" id="KW-0648">Protein biosynthesis</keyword>
<dbReference type="InterPro" id="IPR036477">
    <property type="entry name" value="Formyl_transf_N_sf"/>
</dbReference>
<protein>
    <recommendedName>
        <fullName evidence="4">Methionyl-tRNA formyltransferase</fullName>
        <ecNumber evidence="3">2.1.2.9</ecNumber>
    </recommendedName>
</protein>
<dbReference type="InterPro" id="IPR037022">
    <property type="entry name" value="Formyl_trans_C_sf"/>
</dbReference>
<dbReference type="Gene3D" id="3.10.25.10">
    <property type="entry name" value="Formyl transferase, C-terminal domain"/>
    <property type="match status" value="1"/>
</dbReference>
<comment type="similarity">
    <text evidence="2">Belongs to the Fmt family.</text>
</comment>
<dbReference type="Pfam" id="PF02911">
    <property type="entry name" value="Formyl_trans_C"/>
    <property type="match status" value="1"/>
</dbReference>
<evidence type="ECO:0000256" key="3">
    <source>
        <dbReference type="ARBA" id="ARBA00012261"/>
    </source>
</evidence>
<comment type="catalytic activity">
    <reaction evidence="7">
        <text>L-methionyl-tRNA(fMet) + (6R)-10-formyltetrahydrofolate = N-formyl-L-methionyl-tRNA(fMet) + (6S)-5,6,7,8-tetrahydrofolate + H(+)</text>
        <dbReference type="Rhea" id="RHEA:24380"/>
        <dbReference type="Rhea" id="RHEA-COMP:9952"/>
        <dbReference type="Rhea" id="RHEA-COMP:9953"/>
        <dbReference type="ChEBI" id="CHEBI:15378"/>
        <dbReference type="ChEBI" id="CHEBI:57453"/>
        <dbReference type="ChEBI" id="CHEBI:78530"/>
        <dbReference type="ChEBI" id="CHEBI:78844"/>
        <dbReference type="ChEBI" id="CHEBI:195366"/>
        <dbReference type="EC" id="2.1.2.9"/>
    </reaction>
</comment>
<dbReference type="AlphaFoldDB" id="A0A2T1FFY4"/>
<dbReference type="CDD" id="cd08704">
    <property type="entry name" value="Met_tRNA_FMT_C"/>
    <property type="match status" value="1"/>
</dbReference>
<dbReference type="InterPro" id="IPR011034">
    <property type="entry name" value="Formyl_transferase-like_C_sf"/>
</dbReference>
<dbReference type="SUPFAM" id="SSF50486">
    <property type="entry name" value="FMT C-terminal domain-like"/>
    <property type="match status" value="1"/>
</dbReference>
<keyword evidence="5 9" id="KW-0808">Transferase</keyword>
<evidence type="ECO:0000313" key="9">
    <source>
        <dbReference type="EMBL" id="PSB43917.1"/>
    </source>
</evidence>
<dbReference type="Proteomes" id="UP000238937">
    <property type="component" value="Unassembled WGS sequence"/>
</dbReference>
<accession>A0A2T1FFY4</accession>
<comment type="function">
    <text evidence="1">Attaches a formyl group to the free amino group of methionyl-tRNA(fMet). The formyl group appears to play a dual role in the initiator identity of N-formylmethionyl-tRNA by promoting its recognition by IF2 and preventing the misappropriation of this tRNA by the elongation apparatus.</text>
</comment>
<dbReference type="InterPro" id="IPR044135">
    <property type="entry name" value="Met-tRNA-FMT_C"/>
</dbReference>
<feature type="domain" description="Formyl transferase C-terminal" evidence="8">
    <location>
        <begin position="67"/>
        <end position="183"/>
    </location>
</feature>
<keyword evidence="10" id="KW-1185">Reference proteome</keyword>
<dbReference type="SUPFAM" id="SSF53328">
    <property type="entry name" value="Formyltransferase"/>
    <property type="match status" value="1"/>
</dbReference>
<dbReference type="PANTHER" id="PTHR11138">
    <property type="entry name" value="METHIONYL-TRNA FORMYLTRANSFERASE"/>
    <property type="match status" value="1"/>
</dbReference>
<evidence type="ECO:0000256" key="6">
    <source>
        <dbReference type="ARBA" id="ARBA00022917"/>
    </source>
</evidence>
<evidence type="ECO:0000256" key="2">
    <source>
        <dbReference type="ARBA" id="ARBA00010699"/>
    </source>
</evidence>